<gene>
    <name evidence="2" type="ORF">PRIO_3522</name>
</gene>
<evidence type="ECO:0000313" key="2">
    <source>
        <dbReference type="EMBL" id="CQR55925.1"/>
    </source>
</evidence>
<dbReference type="AlphaFoldDB" id="A0A0E4HBD0"/>
<dbReference type="RefSeq" id="WP_020434263.1">
    <property type="nucleotide sequence ID" value="NZ_AGBD01001961.1"/>
</dbReference>
<organism evidence="2 3">
    <name type="scientific">Paenibacillus riograndensis SBR5</name>
    <dbReference type="NCBI Taxonomy" id="1073571"/>
    <lineage>
        <taxon>Bacteria</taxon>
        <taxon>Bacillati</taxon>
        <taxon>Bacillota</taxon>
        <taxon>Bacilli</taxon>
        <taxon>Bacillales</taxon>
        <taxon>Paenibacillaceae</taxon>
        <taxon>Paenibacillus</taxon>
        <taxon>Paenibacillus sonchi group</taxon>
    </lineage>
</organism>
<dbReference type="EMBL" id="LN831776">
    <property type="protein sequence ID" value="CQR55925.1"/>
    <property type="molecule type" value="Genomic_DNA"/>
</dbReference>
<dbReference type="PATRIC" id="fig|1073571.4.peg.3772"/>
<keyword evidence="1" id="KW-1133">Transmembrane helix</keyword>
<dbReference type="Proteomes" id="UP000033163">
    <property type="component" value="Chromosome I"/>
</dbReference>
<sequence>MSREVPVQNGVTAATDSIALLKKLPINTLANNVGLAIVKLPAARLKNLMPVTDDGRTVILDNQGNPLIQLEGYSTGGLQNVVDFLQLETELNGKFALHLDDVLTGVTYRKSSYNGWTYLSVVSINDITREVKAIRWYTVYISIGIFAFMIVF</sequence>
<dbReference type="HOGENOM" id="CLU_1720565_0_0_9"/>
<reference evidence="3" key="1">
    <citation type="submission" date="2015-03" db="EMBL/GenBank/DDBJ databases">
        <authorList>
            <person name="Wibberg D."/>
        </authorList>
    </citation>
    <scope>NUCLEOTIDE SEQUENCE [LARGE SCALE GENOMIC DNA]</scope>
</reference>
<evidence type="ECO:0000256" key="1">
    <source>
        <dbReference type="SAM" id="Phobius"/>
    </source>
</evidence>
<keyword evidence="1" id="KW-0812">Transmembrane</keyword>
<feature type="transmembrane region" description="Helical" evidence="1">
    <location>
        <begin position="134"/>
        <end position="151"/>
    </location>
</feature>
<evidence type="ECO:0000313" key="3">
    <source>
        <dbReference type="Proteomes" id="UP000033163"/>
    </source>
</evidence>
<protein>
    <submittedName>
        <fullName evidence="2">Putative membrane protein</fullName>
    </submittedName>
</protein>
<accession>A0A0E4HBD0</accession>
<proteinExistence type="predicted"/>
<name>A0A0E4HBD0_9BACL</name>
<dbReference type="KEGG" id="pri:PRIO_3522"/>
<keyword evidence="1" id="KW-0472">Membrane</keyword>